<evidence type="ECO:0000313" key="3">
    <source>
        <dbReference type="EMBL" id="MEY9474410.1"/>
    </source>
</evidence>
<accession>A0ABV4GTL5</accession>
<comment type="caution">
    <text evidence="3">The sequence shown here is derived from an EMBL/GenBank/DDBJ whole genome shotgun (WGS) entry which is preliminary data.</text>
</comment>
<dbReference type="Gene3D" id="3.40.50.2000">
    <property type="entry name" value="Glycogen Phosphorylase B"/>
    <property type="match status" value="2"/>
</dbReference>
<dbReference type="EMBL" id="JBGBZN010000002">
    <property type="protein sequence ID" value="MEY9474410.1"/>
    <property type="molecule type" value="Genomic_DNA"/>
</dbReference>
<proteinExistence type="predicted"/>
<dbReference type="InterPro" id="IPR028098">
    <property type="entry name" value="Glyco_trans_4-like_N"/>
</dbReference>
<gene>
    <name evidence="3" type="ORF">ABH992_006809</name>
</gene>
<keyword evidence="4" id="KW-1185">Reference proteome</keyword>
<evidence type="ECO:0000259" key="1">
    <source>
        <dbReference type="Pfam" id="PF00534"/>
    </source>
</evidence>
<evidence type="ECO:0000313" key="4">
    <source>
        <dbReference type="Proteomes" id="UP001565474"/>
    </source>
</evidence>
<dbReference type="PANTHER" id="PTHR12526">
    <property type="entry name" value="GLYCOSYLTRANSFERASE"/>
    <property type="match status" value="1"/>
</dbReference>
<protein>
    <submittedName>
        <fullName evidence="3">Glycosyltransferase involved in cell wall biosynthesis</fullName>
    </submittedName>
</protein>
<feature type="domain" description="Glycosyltransferase subfamily 4-like N-terminal" evidence="2">
    <location>
        <begin position="106"/>
        <end position="249"/>
    </location>
</feature>
<dbReference type="SUPFAM" id="SSF53756">
    <property type="entry name" value="UDP-Glycosyltransferase/glycogen phosphorylase"/>
    <property type="match status" value="1"/>
</dbReference>
<name>A0ABV4GTL5_9BRAD</name>
<dbReference type="CDD" id="cd03801">
    <property type="entry name" value="GT4_PimA-like"/>
    <property type="match status" value="1"/>
</dbReference>
<reference evidence="3 4" key="1">
    <citation type="submission" date="2024-07" db="EMBL/GenBank/DDBJ databases">
        <title>Genomic Encyclopedia of Type Strains, Phase V (KMG-V): Genome sequencing to study the core and pangenomes of soil and plant-associated prokaryotes.</title>
        <authorList>
            <person name="Whitman W."/>
        </authorList>
    </citation>
    <scope>NUCLEOTIDE SEQUENCE [LARGE SCALE GENOMIC DNA]</scope>
    <source>
        <strain evidence="3 4">USDA 222</strain>
    </source>
</reference>
<dbReference type="RefSeq" id="WP_050992032.1">
    <property type="nucleotide sequence ID" value="NZ_JBGBYD010000002.1"/>
</dbReference>
<evidence type="ECO:0000259" key="2">
    <source>
        <dbReference type="Pfam" id="PF13439"/>
    </source>
</evidence>
<organism evidence="3 4">
    <name type="scientific">Bradyrhizobium yuanmingense</name>
    <dbReference type="NCBI Taxonomy" id="108015"/>
    <lineage>
        <taxon>Bacteria</taxon>
        <taxon>Pseudomonadati</taxon>
        <taxon>Pseudomonadota</taxon>
        <taxon>Alphaproteobacteria</taxon>
        <taxon>Hyphomicrobiales</taxon>
        <taxon>Nitrobacteraceae</taxon>
        <taxon>Bradyrhizobium</taxon>
    </lineage>
</organism>
<feature type="domain" description="Glycosyl transferase family 1" evidence="1">
    <location>
        <begin position="267"/>
        <end position="417"/>
    </location>
</feature>
<dbReference type="Proteomes" id="UP001565474">
    <property type="component" value="Unassembled WGS sequence"/>
</dbReference>
<dbReference type="InterPro" id="IPR001296">
    <property type="entry name" value="Glyco_trans_1"/>
</dbReference>
<dbReference type="Pfam" id="PF13439">
    <property type="entry name" value="Glyco_transf_4"/>
    <property type="match status" value="1"/>
</dbReference>
<dbReference type="Pfam" id="PF00534">
    <property type="entry name" value="Glycos_transf_1"/>
    <property type="match status" value="1"/>
</dbReference>
<sequence length="488" mass="53552">MTGLSQNDLSLRGRAILWAQRNSWRLPQGLRRIAKKLFIGSQLTSGSDGLVDDWSKPLVPYDSMVAPNAPAVPASNPNSDVSKPGDLLVSPGSVHCLIVTPVLDAGGLDELVAFLARRLPHFGFRVTVMCVHSSSAPVGQLFTALQKEGAAVIAVWPGDACLWIEANRPDVISAHDPPGWLLQAANDARVPIVETLHGIPTPISTNWKDEGQRSKFVTCFVAVSDLVRRQYLSGNPSYSGRAVITIPNAFNQTHRPLVNRSEARAWLGLNEEFLFLSLGRHTIQKNAYGLIRAFSEVAEQDHKVHLLIAGRLDDAVYMRQVRTLRDKMPCKQRIHLRHSFPDPSILLAAADCFVLNSFFEGWSLASMEALSAGLPTIVSDVGGAREQLGSDGSRGFVVANPVGDPESANWHNSSLMRFQPQKNKDELVSAMRSVVALRDHWSEIRGQLSEDAKRRFDPLTCSKRHAEVLLSVISRSGIKSEFADCGRP</sequence>